<dbReference type="Pfam" id="PF13577">
    <property type="entry name" value="SnoaL_4"/>
    <property type="match status" value="1"/>
</dbReference>
<evidence type="ECO:0000256" key="1">
    <source>
        <dbReference type="SAM" id="MobiDB-lite"/>
    </source>
</evidence>
<feature type="region of interest" description="Disordered" evidence="1">
    <location>
        <begin position="140"/>
        <end position="162"/>
    </location>
</feature>
<feature type="domain" description="SnoaL-like" evidence="2">
    <location>
        <begin position="5"/>
        <end position="128"/>
    </location>
</feature>
<evidence type="ECO:0000313" key="3">
    <source>
        <dbReference type="EMBL" id="MEJ5977648.1"/>
    </source>
</evidence>
<dbReference type="Proteomes" id="UP001361239">
    <property type="component" value="Unassembled WGS sequence"/>
</dbReference>
<accession>A0ABU8RX96</accession>
<organism evidence="3 4">
    <name type="scientific">Novosphingobium anseongense</name>
    <dbReference type="NCBI Taxonomy" id="3133436"/>
    <lineage>
        <taxon>Bacteria</taxon>
        <taxon>Pseudomonadati</taxon>
        <taxon>Pseudomonadota</taxon>
        <taxon>Alphaproteobacteria</taxon>
        <taxon>Sphingomonadales</taxon>
        <taxon>Sphingomonadaceae</taxon>
        <taxon>Novosphingobium</taxon>
    </lineage>
</organism>
<sequence length="162" mass="18633">MTPEDLADRLAITDKIYRYCRSVDRLDVPVGHSVFHEDSHADFSPGYVGSGRGWIDYICEKHREFLHHSHQVTNVIVELDGDKAGSESYVYATLQRQDGARVIEHAFWARYVDSWSKRDGDWAIDRRDCLVDYGTMTEVTPLPGNPRSRRDREDPSYSVLKG</sequence>
<dbReference type="InterPro" id="IPR032710">
    <property type="entry name" value="NTF2-like_dom_sf"/>
</dbReference>
<dbReference type="InterPro" id="IPR037401">
    <property type="entry name" value="SnoaL-like"/>
</dbReference>
<dbReference type="SUPFAM" id="SSF54427">
    <property type="entry name" value="NTF2-like"/>
    <property type="match status" value="1"/>
</dbReference>
<keyword evidence="4" id="KW-1185">Reference proteome</keyword>
<name>A0ABU8RX96_9SPHN</name>
<gene>
    <name evidence="3" type="ORF">WG901_13450</name>
</gene>
<evidence type="ECO:0000259" key="2">
    <source>
        <dbReference type="Pfam" id="PF13577"/>
    </source>
</evidence>
<dbReference type="RefSeq" id="WP_339587580.1">
    <property type="nucleotide sequence ID" value="NZ_JBBHJZ010000002.1"/>
</dbReference>
<dbReference type="Gene3D" id="3.10.450.50">
    <property type="match status" value="1"/>
</dbReference>
<protein>
    <submittedName>
        <fullName evidence="3">Nuclear transport factor 2 family protein</fullName>
    </submittedName>
</protein>
<dbReference type="EMBL" id="JBBHJZ010000002">
    <property type="protein sequence ID" value="MEJ5977648.1"/>
    <property type="molecule type" value="Genomic_DNA"/>
</dbReference>
<reference evidence="3 4" key="1">
    <citation type="submission" date="2024-03" db="EMBL/GenBank/DDBJ databases">
        <authorList>
            <person name="Jo J.-H."/>
        </authorList>
    </citation>
    <scope>NUCLEOTIDE SEQUENCE [LARGE SCALE GENOMIC DNA]</scope>
    <source>
        <strain evidence="3 4">PS1R-30</strain>
    </source>
</reference>
<evidence type="ECO:0000313" key="4">
    <source>
        <dbReference type="Proteomes" id="UP001361239"/>
    </source>
</evidence>
<proteinExistence type="predicted"/>
<comment type="caution">
    <text evidence="3">The sequence shown here is derived from an EMBL/GenBank/DDBJ whole genome shotgun (WGS) entry which is preliminary data.</text>
</comment>